<keyword evidence="3 6" id="KW-0812">Transmembrane</keyword>
<dbReference type="KEGG" id="pms:KNP414_03793"/>
<dbReference type="Proteomes" id="UP000006620">
    <property type="component" value="Chromosome"/>
</dbReference>
<feature type="transmembrane region" description="Helical" evidence="6">
    <location>
        <begin position="176"/>
        <end position="192"/>
    </location>
</feature>
<evidence type="ECO:0000313" key="7">
    <source>
        <dbReference type="EMBL" id="AEI42332.1"/>
    </source>
</evidence>
<dbReference type="PANTHER" id="PTHR30086">
    <property type="entry name" value="ARGININE EXPORTER PROTEIN ARGO"/>
    <property type="match status" value="1"/>
</dbReference>
<dbReference type="PATRIC" id="fig|1036673.3.peg.3485"/>
<dbReference type="Pfam" id="PF01810">
    <property type="entry name" value="LysE"/>
    <property type="match status" value="1"/>
</dbReference>
<accession>F8FHM4</accession>
<evidence type="ECO:0000256" key="3">
    <source>
        <dbReference type="ARBA" id="ARBA00022692"/>
    </source>
</evidence>
<dbReference type="HOGENOM" id="CLU_079569_1_2_9"/>
<keyword evidence="4 6" id="KW-1133">Transmembrane helix</keyword>
<evidence type="ECO:0000313" key="8">
    <source>
        <dbReference type="Proteomes" id="UP000006620"/>
    </source>
</evidence>
<protein>
    <submittedName>
        <fullName evidence="7">Lysine exporter protein (LYSE/YGGA)</fullName>
    </submittedName>
</protein>
<dbReference type="InterPro" id="IPR001123">
    <property type="entry name" value="LeuE-type"/>
</dbReference>
<organism evidence="7 8">
    <name type="scientific">Paenibacillus mucilaginosus (strain KNP414)</name>
    <dbReference type="NCBI Taxonomy" id="1036673"/>
    <lineage>
        <taxon>Bacteria</taxon>
        <taxon>Bacillati</taxon>
        <taxon>Bacillota</taxon>
        <taxon>Bacilli</taxon>
        <taxon>Bacillales</taxon>
        <taxon>Paenibacillaceae</taxon>
        <taxon>Paenibacillus</taxon>
    </lineage>
</organism>
<evidence type="ECO:0000256" key="1">
    <source>
        <dbReference type="ARBA" id="ARBA00004651"/>
    </source>
</evidence>
<keyword evidence="2" id="KW-1003">Cell membrane</keyword>
<sequence length="193" mass="21068">MGFVPFLLYVLVTSFTPGPNNFMAMSNASRYGFAGTLRFSLGVGAGFFVIVMLCSYFNLFLYSLIPTIQFVMSLLGSAYMIYLAVKIMRSKPGDPDGAPESMNSFAAGAVLQFVNPKAILYGITVTSTFILPFYQSHLSLILFALGLALVGILSTSSWALFGSLFQRFLAGWQRSFNVLMGLLLIYSAAAIFM</sequence>
<evidence type="ECO:0000256" key="2">
    <source>
        <dbReference type="ARBA" id="ARBA00022475"/>
    </source>
</evidence>
<keyword evidence="5 6" id="KW-0472">Membrane</keyword>
<feature type="transmembrane region" description="Helical" evidence="6">
    <location>
        <begin position="140"/>
        <end position="164"/>
    </location>
</feature>
<dbReference type="AlphaFoldDB" id="F8FHM4"/>
<dbReference type="RefSeq" id="WP_013917489.1">
    <property type="nucleotide sequence ID" value="NC_015690.1"/>
</dbReference>
<dbReference type="GO" id="GO:0005886">
    <property type="term" value="C:plasma membrane"/>
    <property type="evidence" value="ECO:0007669"/>
    <property type="project" value="UniProtKB-SubCell"/>
</dbReference>
<reference evidence="7 8" key="2">
    <citation type="journal article" date="2013" name="Genome Announc.">
        <title>Genome Sequence of Growth-Improving Paenibacillus mucilaginosus Strain KNP414.</title>
        <authorList>
            <person name="Lu J.J."/>
            <person name="Wang J.F."/>
            <person name="Hu X.F."/>
        </authorList>
    </citation>
    <scope>NUCLEOTIDE SEQUENCE [LARGE SCALE GENOMIC DNA]</scope>
    <source>
        <strain evidence="7 8">KNP414</strain>
    </source>
</reference>
<name>F8FHM4_PAEMK</name>
<gene>
    <name evidence="7" type="ordered locus">KNP414_03793</name>
</gene>
<reference evidence="8" key="1">
    <citation type="submission" date="2011-06" db="EMBL/GenBank/DDBJ databases">
        <title>Complete genome sequence of Paenibacillus mucilaginosus KNP414.</title>
        <authorList>
            <person name="Wang J."/>
            <person name="Hu S."/>
            <person name="Hu X."/>
            <person name="Zhang B."/>
            <person name="Dong D."/>
            <person name="Zhang S."/>
            <person name="Zhao K."/>
            <person name="Wu D."/>
        </authorList>
    </citation>
    <scope>NUCLEOTIDE SEQUENCE [LARGE SCALE GENOMIC DNA]</scope>
    <source>
        <strain evidence="8">KNP414</strain>
    </source>
</reference>
<feature type="transmembrane region" description="Helical" evidence="6">
    <location>
        <begin position="37"/>
        <end position="58"/>
    </location>
</feature>
<comment type="subcellular location">
    <subcellularLocation>
        <location evidence="1">Cell membrane</location>
        <topology evidence="1">Multi-pass membrane protein</topology>
    </subcellularLocation>
</comment>
<proteinExistence type="predicted"/>
<dbReference type="GO" id="GO:0033228">
    <property type="term" value="P:cysteine export across plasma membrane"/>
    <property type="evidence" value="ECO:0007669"/>
    <property type="project" value="TreeGrafter"/>
</dbReference>
<dbReference type="PANTHER" id="PTHR30086:SF20">
    <property type="entry name" value="ARGININE EXPORTER PROTEIN ARGO-RELATED"/>
    <property type="match status" value="1"/>
</dbReference>
<dbReference type="GO" id="GO:0015171">
    <property type="term" value="F:amino acid transmembrane transporter activity"/>
    <property type="evidence" value="ECO:0007669"/>
    <property type="project" value="TreeGrafter"/>
</dbReference>
<evidence type="ECO:0000256" key="5">
    <source>
        <dbReference type="ARBA" id="ARBA00023136"/>
    </source>
</evidence>
<evidence type="ECO:0000256" key="4">
    <source>
        <dbReference type="ARBA" id="ARBA00022989"/>
    </source>
</evidence>
<dbReference type="EMBL" id="CP002869">
    <property type="protein sequence ID" value="AEI42332.1"/>
    <property type="molecule type" value="Genomic_DNA"/>
</dbReference>
<feature type="transmembrane region" description="Helical" evidence="6">
    <location>
        <begin position="64"/>
        <end position="85"/>
    </location>
</feature>
<feature type="transmembrane region" description="Helical" evidence="6">
    <location>
        <begin position="118"/>
        <end position="134"/>
    </location>
</feature>
<feature type="transmembrane region" description="Helical" evidence="6">
    <location>
        <begin position="6"/>
        <end position="25"/>
    </location>
</feature>
<evidence type="ECO:0000256" key="6">
    <source>
        <dbReference type="SAM" id="Phobius"/>
    </source>
</evidence>